<dbReference type="GeneID" id="54850695"/>
<evidence type="ECO:0000313" key="3">
    <source>
        <dbReference type="Proteomes" id="UP000035800"/>
    </source>
</evidence>
<dbReference type="KEGG" id="lst:LSS_22710"/>
<dbReference type="STRING" id="758847.LSS_22710"/>
<organism evidence="2 3">
    <name type="scientific">Leptospira santarosai serovar Shermani str. LT 821</name>
    <dbReference type="NCBI Taxonomy" id="758847"/>
    <lineage>
        <taxon>Bacteria</taxon>
        <taxon>Pseudomonadati</taxon>
        <taxon>Spirochaetota</taxon>
        <taxon>Spirochaetia</taxon>
        <taxon>Leptospirales</taxon>
        <taxon>Leptospiraceae</taxon>
        <taxon>Leptospira</taxon>
    </lineage>
</organism>
<proteinExistence type="predicted"/>
<name>A0A097ESZ2_9LEPT</name>
<dbReference type="Proteomes" id="UP000035800">
    <property type="component" value="Chromosome I"/>
</dbReference>
<dbReference type="AlphaFoldDB" id="A0A097ESZ2"/>
<reference evidence="2 3" key="1">
    <citation type="journal article" date="2012" name="Gene">
        <title>Sequence of Leptospira santarosai serovar Shermani genome and prediction of virulence-associated genes.</title>
        <authorList>
            <person name="Chou L.F."/>
            <person name="Chen Y.T."/>
            <person name="Lu C.W."/>
            <person name="Ko Y.C."/>
            <person name="Tang C.Y."/>
            <person name="Pan M.J."/>
            <person name="Tian Y.C."/>
            <person name="Chiu C.H."/>
            <person name="Hung C.C."/>
            <person name="Yang C.W."/>
        </authorList>
    </citation>
    <scope>NUCLEOTIDE SEQUENCE [LARGE SCALE GENOMIC DNA]</scope>
    <source>
        <strain evidence="2">LT 821</strain>
    </source>
</reference>
<dbReference type="RefSeq" id="WP_004489878.1">
    <property type="nucleotide sequence ID" value="NZ_CP006694.1"/>
</dbReference>
<accession>A0A097ESZ2</accession>
<gene>
    <name evidence="2" type="ORF">LSS_22710</name>
</gene>
<dbReference type="EMBL" id="CP006694">
    <property type="protein sequence ID" value="AIT11025.1"/>
    <property type="molecule type" value="Genomic_DNA"/>
</dbReference>
<reference evidence="2 3" key="2">
    <citation type="journal article" date="2014" name="Emerg. Microbes Infect.">
        <title>Potential impact on kidney infection: a whole-genome analysis of Leptospira santarosai serovar Shermani.</title>
        <authorList>
            <person name="Chou L.F."/>
            <person name="Chen T.W."/>
            <person name="Ko Y.C."/>
            <person name="Pan M.J."/>
            <person name="Tian Y.C."/>
            <person name="Chiu C.H."/>
            <person name="Tang P."/>
            <person name="Hung C.C."/>
            <person name="Yang C.W."/>
        </authorList>
    </citation>
    <scope>NUCLEOTIDE SEQUENCE</scope>
    <source>
        <strain evidence="2 3">LT 821</strain>
    </source>
</reference>
<sequence>MKGVNGRSFALFVLLAFFVSISIEAGNRKESQRVGGSNSKGKGSHYVGGKKGK</sequence>
<evidence type="ECO:0000313" key="2">
    <source>
        <dbReference type="EMBL" id="AIT11025.1"/>
    </source>
</evidence>
<evidence type="ECO:0000256" key="1">
    <source>
        <dbReference type="SAM" id="MobiDB-lite"/>
    </source>
</evidence>
<feature type="region of interest" description="Disordered" evidence="1">
    <location>
        <begin position="28"/>
        <end position="53"/>
    </location>
</feature>
<protein>
    <submittedName>
        <fullName evidence="2">Uncharacterized protein</fullName>
    </submittedName>
</protein>